<keyword evidence="13" id="KW-1185">Reference proteome</keyword>
<dbReference type="Gene3D" id="3.40.50.620">
    <property type="entry name" value="HUPs"/>
    <property type="match status" value="1"/>
</dbReference>
<reference evidence="12" key="1">
    <citation type="journal article" date="2020" name="Stud. Mycol.">
        <title>101 Dothideomycetes genomes: a test case for predicting lifestyles and emergence of pathogens.</title>
        <authorList>
            <person name="Haridas S."/>
            <person name="Albert R."/>
            <person name="Binder M."/>
            <person name="Bloem J."/>
            <person name="Labutti K."/>
            <person name="Salamov A."/>
            <person name="Andreopoulos B."/>
            <person name="Baker S."/>
            <person name="Barry K."/>
            <person name="Bills G."/>
            <person name="Bluhm B."/>
            <person name="Cannon C."/>
            <person name="Castanera R."/>
            <person name="Culley D."/>
            <person name="Daum C."/>
            <person name="Ezra D."/>
            <person name="Gonzalez J."/>
            <person name="Henrissat B."/>
            <person name="Kuo A."/>
            <person name="Liang C."/>
            <person name="Lipzen A."/>
            <person name="Lutzoni F."/>
            <person name="Magnuson J."/>
            <person name="Mondo S."/>
            <person name="Nolan M."/>
            <person name="Ohm R."/>
            <person name="Pangilinan J."/>
            <person name="Park H.-J."/>
            <person name="Ramirez L."/>
            <person name="Alfaro M."/>
            <person name="Sun H."/>
            <person name="Tritt A."/>
            <person name="Yoshinaga Y."/>
            <person name="Zwiers L.-H."/>
            <person name="Turgeon B."/>
            <person name="Goodwin S."/>
            <person name="Spatafora J."/>
            <person name="Crous P."/>
            <person name="Grigoriev I."/>
        </authorList>
    </citation>
    <scope>NUCLEOTIDE SEQUENCE</scope>
    <source>
        <strain evidence="12">CBS 122367</strain>
    </source>
</reference>
<dbReference type="OrthoDB" id="1715808at2759"/>
<feature type="binding site" evidence="10">
    <location>
        <position position="238"/>
    </location>
    <ligand>
        <name>FAD</name>
        <dbReference type="ChEBI" id="CHEBI:57692"/>
    </ligand>
</feature>
<dbReference type="EMBL" id="MU005582">
    <property type="protein sequence ID" value="KAF2684058.1"/>
    <property type="molecule type" value="Genomic_DNA"/>
</dbReference>
<dbReference type="GO" id="GO:0050660">
    <property type="term" value="F:flavin adenine dinucleotide binding"/>
    <property type="evidence" value="ECO:0007669"/>
    <property type="project" value="InterPro"/>
</dbReference>
<dbReference type="PANTHER" id="PTHR43153:SF1">
    <property type="entry name" value="ELECTRON TRANSFER FLAVOPROTEIN SUBUNIT ALPHA, MITOCHONDRIAL"/>
    <property type="match status" value="1"/>
</dbReference>
<name>A0A6G1J0Z0_9PLEO</name>
<evidence type="ECO:0000256" key="10">
    <source>
        <dbReference type="PIRSR" id="PIRSR000089-1"/>
    </source>
</evidence>
<dbReference type="InterPro" id="IPR014731">
    <property type="entry name" value="ETF_asu_C"/>
</dbReference>
<dbReference type="InterPro" id="IPR014730">
    <property type="entry name" value="ETF_a/b_N"/>
</dbReference>
<dbReference type="PIRSF" id="PIRSF000089">
    <property type="entry name" value="Electra_flavoP_a"/>
    <property type="match status" value="1"/>
</dbReference>
<dbReference type="Proteomes" id="UP000799291">
    <property type="component" value="Unassembled WGS sequence"/>
</dbReference>
<dbReference type="InterPro" id="IPR014729">
    <property type="entry name" value="Rossmann-like_a/b/a_fold"/>
</dbReference>
<comment type="function">
    <text evidence="8 9">The electron transfer flavoprotein serves as a specific electron acceptor for several dehydrogenases, including five acyl-CoA dehydrogenases, glutaryl-CoA and sarcosine dehydrogenase. It transfers the electrons to the main mitochondrial respiratory chain via ETF-ubiquinone oxidoreductase (ETF dehydrogenase).</text>
</comment>
<keyword evidence="4 9" id="KW-0813">Transport</keyword>
<dbReference type="InterPro" id="IPR029035">
    <property type="entry name" value="DHS-like_NAD/FAD-binding_dom"/>
</dbReference>
<evidence type="ECO:0000256" key="4">
    <source>
        <dbReference type="ARBA" id="ARBA00022448"/>
    </source>
</evidence>
<feature type="binding site" evidence="10">
    <location>
        <position position="316"/>
    </location>
    <ligand>
        <name>FAD</name>
        <dbReference type="ChEBI" id="CHEBI:57692"/>
    </ligand>
</feature>
<dbReference type="GO" id="GO:0005759">
    <property type="term" value="C:mitochondrial matrix"/>
    <property type="evidence" value="ECO:0007669"/>
    <property type="project" value="UniProtKB-SubCell"/>
</dbReference>
<dbReference type="Pfam" id="PF01012">
    <property type="entry name" value="ETF"/>
    <property type="match status" value="1"/>
</dbReference>
<evidence type="ECO:0000256" key="9">
    <source>
        <dbReference type="PIRNR" id="PIRNR000089"/>
    </source>
</evidence>
<evidence type="ECO:0000256" key="1">
    <source>
        <dbReference type="ARBA" id="ARBA00004305"/>
    </source>
</evidence>
<dbReference type="SUPFAM" id="SSF52402">
    <property type="entry name" value="Adenine nucleotide alpha hydrolases-like"/>
    <property type="match status" value="1"/>
</dbReference>
<comment type="similarity">
    <text evidence="2 9">Belongs to the ETF alpha-subunit/FixB family.</text>
</comment>
<evidence type="ECO:0000256" key="5">
    <source>
        <dbReference type="ARBA" id="ARBA00022630"/>
    </source>
</evidence>
<feature type="domain" description="Electron transfer flavoprotein alpha/beta-subunit N-terminal" evidence="11">
    <location>
        <begin position="37"/>
        <end position="224"/>
    </location>
</feature>
<evidence type="ECO:0000256" key="7">
    <source>
        <dbReference type="ARBA" id="ARBA00022982"/>
    </source>
</evidence>
<dbReference type="InterPro" id="IPR033947">
    <property type="entry name" value="ETF_alpha_N"/>
</dbReference>
<evidence type="ECO:0000256" key="3">
    <source>
        <dbReference type="ARBA" id="ARBA00011355"/>
    </source>
</evidence>
<feature type="binding site" evidence="10">
    <location>
        <begin position="295"/>
        <end position="302"/>
    </location>
    <ligand>
        <name>FAD</name>
        <dbReference type="ChEBI" id="CHEBI:57692"/>
    </ligand>
</feature>
<dbReference type="SMART" id="SM00893">
    <property type="entry name" value="ETF"/>
    <property type="match status" value="1"/>
</dbReference>
<evidence type="ECO:0000313" key="13">
    <source>
        <dbReference type="Proteomes" id="UP000799291"/>
    </source>
</evidence>
<dbReference type="InterPro" id="IPR001308">
    <property type="entry name" value="ETF_a/FixB"/>
</dbReference>
<keyword evidence="7 9" id="KW-0249">Electron transport</keyword>
<keyword evidence="5 9" id="KW-0285">Flavoprotein</keyword>
<comment type="cofactor">
    <cofactor evidence="9 10">
        <name>FAD</name>
        <dbReference type="ChEBI" id="CHEBI:57692"/>
    </cofactor>
    <text evidence="9 10">Binds 1 FAD per dimer.</text>
</comment>
<evidence type="ECO:0000256" key="2">
    <source>
        <dbReference type="ARBA" id="ARBA00005817"/>
    </source>
</evidence>
<dbReference type="CDD" id="cd01715">
    <property type="entry name" value="ETF_alpha"/>
    <property type="match status" value="1"/>
</dbReference>
<gene>
    <name evidence="12" type="ORF">K458DRAFT_431664</name>
</gene>
<dbReference type="FunFam" id="3.40.50.1220:FF:000001">
    <property type="entry name" value="Electron transfer flavoprotein, alpha subunit"/>
    <property type="match status" value="1"/>
</dbReference>
<sequence length="349" mass="36502">MFSVARRSVLRQARTPLRLSHPVTVPQYSALSRLLSTLAVLEQKDGKLQNSSLAGITAGTKLGGSITAFVAGSGARSVADEAAKVKGIEKIIYVESDAYDKGLPENFAPLLVENIKKGGFTHIVAGVSAFGKNLMPRVAALLDSQQISDITSIESEDTFVRPIYAGNAILTVQSSDSIKIITVRGTAFPAPEVEGGSATVEEGVDPKAECPTEWISEDLAKSDRPDLGSASKVVSGGRGLKSKEEFDRLMPPLADALGAAIGASRAAVDSGFADNSLQVGQTGKNVAPQLYLCAGISGAIQHLAGMKDSKVIAAINKDPEAPIFQVADVGLVSDLFNSVPELTEKLKAQ</sequence>
<dbReference type="Pfam" id="PF00766">
    <property type="entry name" value="ETF_alpha"/>
    <property type="match status" value="1"/>
</dbReference>
<keyword evidence="9" id="KW-0496">Mitochondrion</keyword>
<dbReference type="PANTHER" id="PTHR43153">
    <property type="entry name" value="ELECTRON TRANSFER FLAVOPROTEIN ALPHA"/>
    <property type="match status" value="1"/>
</dbReference>
<evidence type="ECO:0000313" key="12">
    <source>
        <dbReference type="EMBL" id="KAF2684058.1"/>
    </source>
</evidence>
<dbReference type="SUPFAM" id="SSF52467">
    <property type="entry name" value="DHS-like NAD/FAD-binding domain"/>
    <property type="match status" value="1"/>
</dbReference>
<feature type="binding site" evidence="10">
    <location>
        <begin position="278"/>
        <end position="282"/>
    </location>
    <ligand>
        <name>FAD</name>
        <dbReference type="ChEBI" id="CHEBI:57692"/>
    </ligand>
</feature>
<organism evidence="12 13">
    <name type="scientific">Lentithecium fluviatile CBS 122367</name>
    <dbReference type="NCBI Taxonomy" id="1168545"/>
    <lineage>
        <taxon>Eukaryota</taxon>
        <taxon>Fungi</taxon>
        <taxon>Dikarya</taxon>
        <taxon>Ascomycota</taxon>
        <taxon>Pezizomycotina</taxon>
        <taxon>Dothideomycetes</taxon>
        <taxon>Pleosporomycetidae</taxon>
        <taxon>Pleosporales</taxon>
        <taxon>Massarineae</taxon>
        <taxon>Lentitheciaceae</taxon>
        <taxon>Lentithecium</taxon>
    </lineage>
</organism>
<dbReference type="GO" id="GO:0009055">
    <property type="term" value="F:electron transfer activity"/>
    <property type="evidence" value="ECO:0007669"/>
    <property type="project" value="InterPro"/>
</dbReference>
<dbReference type="GO" id="GO:0033539">
    <property type="term" value="P:fatty acid beta-oxidation using acyl-CoA dehydrogenase"/>
    <property type="evidence" value="ECO:0007669"/>
    <property type="project" value="TreeGrafter"/>
</dbReference>
<evidence type="ECO:0000256" key="8">
    <source>
        <dbReference type="ARBA" id="ARBA00025416"/>
    </source>
</evidence>
<evidence type="ECO:0000259" key="11">
    <source>
        <dbReference type="SMART" id="SM00893"/>
    </source>
</evidence>
<dbReference type="AlphaFoldDB" id="A0A6G1J0Z0"/>
<evidence type="ECO:0000256" key="6">
    <source>
        <dbReference type="ARBA" id="ARBA00022827"/>
    </source>
</evidence>
<keyword evidence="6 9" id="KW-0274">FAD</keyword>
<dbReference type="FunFam" id="3.40.50.620:FF:000041">
    <property type="entry name" value="Electron transfer flavoprotein alpha subunit"/>
    <property type="match status" value="1"/>
</dbReference>
<feature type="binding site" evidence="10">
    <location>
        <begin position="264"/>
        <end position="265"/>
    </location>
    <ligand>
        <name>FAD</name>
        <dbReference type="ChEBI" id="CHEBI:57692"/>
    </ligand>
</feature>
<accession>A0A6G1J0Z0</accession>
<comment type="subunit">
    <text evidence="3 9">Heterodimer of an alpha and a beta subunit.</text>
</comment>
<dbReference type="Gene3D" id="3.40.50.1220">
    <property type="entry name" value="TPP-binding domain"/>
    <property type="match status" value="1"/>
</dbReference>
<protein>
    <recommendedName>
        <fullName evidence="9">Probable electron transfer flavoprotein subunit alpha</fullName>
    </recommendedName>
</protein>
<proteinExistence type="inferred from homology"/>
<comment type="subcellular location">
    <subcellularLocation>
        <location evidence="1 9">Mitochondrion matrix</location>
    </subcellularLocation>
</comment>